<dbReference type="PROSITE" id="PS51208">
    <property type="entry name" value="AUTOTRANSPORTER"/>
    <property type="match status" value="1"/>
</dbReference>
<protein>
    <recommendedName>
        <fullName evidence="2">Autotransporter domain-containing protein</fullName>
    </recommendedName>
</protein>
<feature type="signal peptide" evidence="1">
    <location>
        <begin position="1"/>
        <end position="27"/>
    </location>
</feature>
<accession>A0ABX1VF07</accession>
<dbReference type="Gene3D" id="2.40.128.130">
    <property type="entry name" value="Autotransporter beta-domain"/>
    <property type="match status" value="1"/>
</dbReference>
<dbReference type="InterPro" id="IPR036709">
    <property type="entry name" value="Autotransporte_beta_dom_sf"/>
</dbReference>
<dbReference type="EMBL" id="WTPX01000090">
    <property type="protein sequence ID" value="NNJ26654.1"/>
    <property type="molecule type" value="Genomic_DNA"/>
</dbReference>
<feature type="domain" description="Autotransporter" evidence="2">
    <location>
        <begin position="511"/>
        <end position="793"/>
    </location>
</feature>
<evidence type="ECO:0000313" key="3">
    <source>
        <dbReference type="EMBL" id="NNJ26654.1"/>
    </source>
</evidence>
<dbReference type="RefSeq" id="WP_171187857.1">
    <property type="nucleotide sequence ID" value="NZ_WTPX01000090.1"/>
</dbReference>
<evidence type="ECO:0000259" key="2">
    <source>
        <dbReference type="PROSITE" id="PS51208"/>
    </source>
</evidence>
<comment type="caution">
    <text evidence="3">The sequence shown here is derived from an EMBL/GenBank/DDBJ whole genome shotgun (WGS) entry which is preliminary data.</text>
</comment>
<evidence type="ECO:0000313" key="4">
    <source>
        <dbReference type="Proteomes" id="UP000609651"/>
    </source>
</evidence>
<dbReference type="SUPFAM" id="SSF103515">
    <property type="entry name" value="Autotransporter"/>
    <property type="match status" value="1"/>
</dbReference>
<name>A0ABX1VF07_9PLAN</name>
<reference evidence="3 4" key="1">
    <citation type="journal article" date="2020" name="Syst. Appl. Microbiol.">
        <title>Alienimonas chondri sp. nov., a novel planctomycete isolated from the biofilm of the red alga Chondrus crispus.</title>
        <authorList>
            <person name="Vitorino I."/>
            <person name="Albuquerque L."/>
            <person name="Wiegand S."/>
            <person name="Kallscheuer N."/>
            <person name="da Costa M.S."/>
            <person name="Lobo-da-Cunha A."/>
            <person name="Jogler C."/>
            <person name="Lage O.M."/>
        </authorList>
    </citation>
    <scope>NUCLEOTIDE SEQUENCE [LARGE SCALE GENOMIC DNA]</scope>
    <source>
        <strain evidence="3 4">LzC2</strain>
    </source>
</reference>
<keyword evidence="4" id="KW-1185">Reference proteome</keyword>
<keyword evidence="1" id="KW-0732">Signal</keyword>
<feature type="chain" id="PRO_5047386634" description="Autotransporter domain-containing protein" evidence="1">
    <location>
        <begin position="28"/>
        <end position="793"/>
    </location>
</feature>
<dbReference type="InterPro" id="IPR005546">
    <property type="entry name" value="Autotransporte_beta"/>
</dbReference>
<proteinExistence type="predicted"/>
<evidence type="ECO:0000256" key="1">
    <source>
        <dbReference type="SAM" id="SignalP"/>
    </source>
</evidence>
<dbReference type="SMART" id="SM00869">
    <property type="entry name" value="Autotransporter"/>
    <property type="match status" value="1"/>
</dbReference>
<organism evidence="3 4">
    <name type="scientific">Alienimonas chondri</name>
    <dbReference type="NCBI Taxonomy" id="2681879"/>
    <lineage>
        <taxon>Bacteria</taxon>
        <taxon>Pseudomonadati</taxon>
        <taxon>Planctomycetota</taxon>
        <taxon>Planctomycetia</taxon>
        <taxon>Planctomycetales</taxon>
        <taxon>Planctomycetaceae</taxon>
        <taxon>Alienimonas</taxon>
    </lineage>
</organism>
<sequence length="793" mass="81685">MFGLFLRTPLPKYVRRRVLRWCGPAFAAAALTSVGGSTGAQETHTQLTIGSHRNVTNSFGANPANPLGLDLLVTGPARTSAPTLHADSLGTRINAAYSLTVSAGAKARLAGLTNDGNLSVSGSVDTLFDYSDGAGGSTESVFASVVNNNFLGTFNSSTFETGDYFNSATGETYVQGNSTMTVHGIYADSGKTQVSNDGTLNATGIYRKDAGTTRIFGNGALNARDVRIAAGSEVKIGWEETFISPGAPDEAVGGGSLNVTERLVVDGTLTAATGPDGTGTLTLAPGAVLTGSGTIDLGATWLLGTVAPGNSPGTMTFGSGITTNSATRLEIELVPTPNPVAGTDNDLIAVTGTATIDGGTVVAQRWGEGKYLLGTEYAFLTADDLVVNQELTVVSDIVGVGFGSAFTAGAGGNYRLIVTTVTTPLNVAASVNQLAVAEALTTWGGGPLVAAFNTAVSDAGPHGVPGQELLADLSGELYGSYLTDQTQNAARFFDFVTEQTWGAPYRCGRSEEGPALTGWLAAYGVGGRIQDDGNARGAASSVGGAAFGLTVFADDRLSAGLFYGQENGELSVPQAESFASTGVYRAGGWSRVDAGPLYLRQQSQIAFVDTESRRSFDAHKLGIVTGSFESTTTASELEAGRRFGDAAAYFAPSIALRYFHTRLEGFRESGGDAALAVQDSSHSSLRARLGLRSGAALPPAGRVPMLVTLAAFYERDLNDSSVADVDSSFVGSMGTGVGPTFTARGVDYARDRVTLGPGVVLGGGPMKIVADYRTGLTDRSVEHAGGARLELCY</sequence>
<dbReference type="Proteomes" id="UP000609651">
    <property type="component" value="Unassembled WGS sequence"/>
</dbReference>
<dbReference type="Pfam" id="PF03797">
    <property type="entry name" value="Autotransporter"/>
    <property type="match status" value="1"/>
</dbReference>
<gene>
    <name evidence="3" type="ORF">LzC2_27430</name>
</gene>